<keyword evidence="3" id="KW-1185">Reference proteome</keyword>
<dbReference type="EMBL" id="JBHSLV010000034">
    <property type="protein sequence ID" value="MFC5395079.1"/>
    <property type="molecule type" value="Genomic_DNA"/>
</dbReference>
<name>A0ABW0HGK1_9HYPH</name>
<organism evidence="2 3">
    <name type="scientific">Bosea vestrisii</name>
    <dbReference type="NCBI Taxonomy" id="151416"/>
    <lineage>
        <taxon>Bacteria</taxon>
        <taxon>Pseudomonadati</taxon>
        <taxon>Pseudomonadota</taxon>
        <taxon>Alphaproteobacteria</taxon>
        <taxon>Hyphomicrobiales</taxon>
        <taxon>Boseaceae</taxon>
        <taxon>Bosea</taxon>
    </lineage>
</organism>
<feature type="chain" id="PRO_5046085531" evidence="1">
    <location>
        <begin position="24"/>
        <end position="84"/>
    </location>
</feature>
<gene>
    <name evidence="2" type="ORF">ACFPPC_20785</name>
</gene>
<accession>A0ABW0HGK1</accession>
<protein>
    <submittedName>
        <fullName evidence="2">Uncharacterized protein</fullName>
    </submittedName>
</protein>
<feature type="signal peptide" evidence="1">
    <location>
        <begin position="1"/>
        <end position="23"/>
    </location>
</feature>
<comment type="caution">
    <text evidence="2">The sequence shown here is derived from an EMBL/GenBank/DDBJ whole genome shotgun (WGS) entry which is preliminary data.</text>
</comment>
<evidence type="ECO:0000256" key="1">
    <source>
        <dbReference type="SAM" id="SignalP"/>
    </source>
</evidence>
<sequence>MRFVLLLGGAALLALASAAPAFAQAGIRPECRSMGNPRACTCALNNGGQIKQDPGRSSGRQRWTWAKPGTAAHMAYMNCVNGSG</sequence>
<dbReference type="RefSeq" id="WP_377010805.1">
    <property type="nucleotide sequence ID" value="NZ_JBHSLV010000034.1"/>
</dbReference>
<keyword evidence="1" id="KW-0732">Signal</keyword>
<evidence type="ECO:0000313" key="3">
    <source>
        <dbReference type="Proteomes" id="UP001596104"/>
    </source>
</evidence>
<proteinExistence type="predicted"/>
<evidence type="ECO:0000313" key="2">
    <source>
        <dbReference type="EMBL" id="MFC5395079.1"/>
    </source>
</evidence>
<reference evidence="3" key="1">
    <citation type="journal article" date="2019" name="Int. J. Syst. Evol. Microbiol.">
        <title>The Global Catalogue of Microorganisms (GCM) 10K type strain sequencing project: providing services to taxonomists for standard genome sequencing and annotation.</title>
        <authorList>
            <consortium name="The Broad Institute Genomics Platform"/>
            <consortium name="The Broad Institute Genome Sequencing Center for Infectious Disease"/>
            <person name="Wu L."/>
            <person name="Ma J."/>
        </authorList>
    </citation>
    <scope>NUCLEOTIDE SEQUENCE [LARGE SCALE GENOMIC DNA]</scope>
    <source>
        <strain evidence="3">CGMCC 1.16326</strain>
    </source>
</reference>
<dbReference type="Proteomes" id="UP001596104">
    <property type="component" value="Unassembled WGS sequence"/>
</dbReference>